<dbReference type="SUPFAM" id="SSF52777">
    <property type="entry name" value="CoA-dependent acyltransferases"/>
    <property type="match status" value="1"/>
</dbReference>
<keyword evidence="2" id="KW-1185">Reference proteome</keyword>
<evidence type="ECO:0000313" key="1">
    <source>
        <dbReference type="EMBL" id="SDH09274.1"/>
    </source>
</evidence>
<organism evidence="1 2">
    <name type="scientific">Rhodococcus triatomae</name>
    <dbReference type="NCBI Taxonomy" id="300028"/>
    <lineage>
        <taxon>Bacteria</taxon>
        <taxon>Bacillati</taxon>
        <taxon>Actinomycetota</taxon>
        <taxon>Actinomycetes</taxon>
        <taxon>Mycobacteriales</taxon>
        <taxon>Nocardiaceae</taxon>
        <taxon>Rhodococcus</taxon>
    </lineage>
</organism>
<dbReference type="RefSeq" id="WP_139183103.1">
    <property type="nucleotide sequence ID" value="NZ_CP048813.1"/>
</dbReference>
<sequence>MSGNPSAPSLRPRTRGRSVRVSPLDVMHAGARVRSVIGPVDPVDPAAAAGRVADLAALGPRTRVGLAPDRTTTRWTFDPGAPGVEFETVPEPATAAELLASLVDSPSGAPIRVVSAGRFLATEHDHGLGEVEFALALHETILGVGAPRPGTRLRPPVAATAFGVFARHPRRAAALLAGRGAPESAGAEPEARGVPAGTGAVGPQVAWSPKPDVFTVVMPADVVTALRARRDRDEPGTSLFAHLTAATYRMLAGTLDVHPTVTIPFDCRRYLRHEANLWGNFVAGLQFEVPRDVSARRLHGLIGGAAASGRPVANVLLGSGKARLALARGGVPPAPCTVPTRPRARLLFSHMGVVPRTDRGDTGLEPADYLAHSDPGGPEGVTVSSTSVAGCLQTTVSFHGNVFSREVMEAAFGRFYANPLGE</sequence>
<evidence type="ECO:0000313" key="2">
    <source>
        <dbReference type="Proteomes" id="UP000183263"/>
    </source>
</evidence>
<reference evidence="1 2" key="1">
    <citation type="submission" date="2016-10" db="EMBL/GenBank/DDBJ databases">
        <authorList>
            <person name="de Groot N.N."/>
        </authorList>
    </citation>
    <scope>NUCLEOTIDE SEQUENCE [LARGE SCALE GENOMIC DNA]</scope>
    <source>
        <strain evidence="1 2">DSM 44892</strain>
    </source>
</reference>
<accession>A0A1G7ZKR3</accession>
<name>A0A1G7ZKR3_9NOCA</name>
<dbReference type="Proteomes" id="UP000183263">
    <property type="component" value="Unassembled WGS sequence"/>
</dbReference>
<protein>
    <recommendedName>
        <fullName evidence="3">Condensation domain-containing protein</fullName>
    </recommendedName>
</protein>
<dbReference type="AlphaFoldDB" id="A0A1G7ZKR3"/>
<gene>
    <name evidence="1" type="ORF">SAMN05444695_101142</name>
</gene>
<dbReference type="EMBL" id="FNDN01000001">
    <property type="protein sequence ID" value="SDH09274.1"/>
    <property type="molecule type" value="Genomic_DNA"/>
</dbReference>
<dbReference type="OrthoDB" id="5049119at2"/>
<evidence type="ECO:0008006" key="3">
    <source>
        <dbReference type="Google" id="ProtNLM"/>
    </source>
</evidence>
<proteinExistence type="predicted"/>